<dbReference type="Proteomes" id="UP001519343">
    <property type="component" value="Unassembled WGS sequence"/>
</dbReference>
<sequence length="184" mass="20828">MSDKMSDSQIDRLITRLTDVLSKLHPRNFKKALLIINSIPEKCSLDKKSYDHALQKKADKRKLHPTRPVRGEIYNVLISQDNVGTELIGNHLCVIISNKKKNLYSEKVNVVPIEGDGTKIDPINNIQLTNDDLEDGHLDKNPSKIIAADIMTIDKARLDIRIGKLKDEKLKEIIQMVKDQLGIS</sequence>
<evidence type="ECO:0000256" key="1">
    <source>
        <dbReference type="ARBA" id="ARBA00007521"/>
    </source>
</evidence>
<dbReference type="InterPro" id="IPR003477">
    <property type="entry name" value="PemK-like"/>
</dbReference>
<dbReference type="RefSeq" id="WP_209812855.1">
    <property type="nucleotide sequence ID" value="NZ_JAGGKT010000030.1"/>
</dbReference>
<keyword evidence="4" id="KW-1185">Reference proteome</keyword>
<gene>
    <name evidence="3" type="ORF">J2Z37_004899</name>
</gene>
<evidence type="ECO:0000256" key="2">
    <source>
        <dbReference type="ARBA" id="ARBA00022649"/>
    </source>
</evidence>
<reference evidence="3 4" key="1">
    <citation type="submission" date="2021-03" db="EMBL/GenBank/DDBJ databases">
        <title>Genomic Encyclopedia of Type Strains, Phase IV (KMG-IV): sequencing the most valuable type-strain genomes for metagenomic binning, comparative biology and taxonomic classification.</title>
        <authorList>
            <person name="Goeker M."/>
        </authorList>
    </citation>
    <scope>NUCLEOTIDE SEQUENCE [LARGE SCALE GENOMIC DNA]</scope>
    <source>
        <strain evidence="3 4">DSM 24738</strain>
    </source>
</reference>
<comment type="caution">
    <text evidence="3">The sequence shown here is derived from an EMBL/GenBank/DDBJ whole genome shotgun (WGS) entry which is preliminary data.</text>
</comment>
<comment type="similarity">
    <text evidence="1">Belongs to the PemK/MazF family.</text>
</comment>
<organism evidence="3 4">
    <name type="scientific">Ammoniphilus resinae</name>
    <dbReference type="NCBI Taxonomy" id="861532"/>
    <lineage>
        <taxon>Bacteria</taxon>
        <taxon>Bacillati</taxon>
        <taxon>Bacillota</taxon>
        <taxon>Bacilli</taxon>
        <taxon>Bacillales</taxon>
        <taxon>Paenibacillaceae</taxon>
        <taxon>Aneurinibacillus group</taxon>
        <taxon>Ammoniphilus</taxon>
    </lineage>
</organism>
<dbReference type="InterPro" id="IPR011067">
    <property type="entry name" value="Plasmid_toxin/cell-grow_inhib"/>
</dbReference>
<dbReference type="SUPFAM" id="SSF50118">
    <property type="entry name" value="Cell growth inhibitor/plasmid maintenance toxic component"/>
    <property type="match status" value="1"/>
</dbReference>
<proteinExistence type="inferred from homology"/>
<accession>A0ABS4GX80</accession>
<name>A0ABS4GX80_9BACL</name>
<dbReference type="EMBL" id="JAGGKT010000030">
    <property type="protein sequence ID" value="MBP1934879.1"/>
    <property type="molecule type" value="Genomic_DNA"/>
</dbReference>
<dbReference type="GO" id="GO:0004519">
    <property type="term" value="F:endonuclease activity"/>
    <property type="evidence" value="ECO:0007669"/>
    <property type="project" value="UniProtKB-KW"/>
</dbReference>
<dbReference type="Gene3D" id="2.30.30.110">
    <property type="match status" value="1"/>
</dbReference>
<keyword evidence="3" id="KW-0540">Nuclease</keyword>
<evidence type="ECO:0000313" key="3">
    <source>
        <dbReference type="EMBL" id="MBP1934879.1"/>
    </source>
</evidence>
<keyword evidence="3" id="KW-0378">Hydrolase</keyword>
<keyword evidence="2" id="KW-1277">Toxin-antitoxin system</keyword>
<keyword evidence="3" id="KW-0255">Endonuclease</keyword>
<protein>
    <submittedName>
        <fullName evidence="3">mRNA-degrading endonuclease toxin of MazEF toxin-antitoxin module</fullName>
    </submittedName>
</protein>
<evidence type="ECO:0000313" key="4">
    <source>
        <dbReference type="Proteomes" id="UP001519343"/>
    </source>
</evidence>
<dbReference type="Pfam" id="PF02452">
    <property type="entry name" value="PemK_toxin"/>
    <property type="match status" value="1"/>
</dbReference>